<dbReference type="OrthoDB" id="1323123at2759"/>
<organism evidence="2 3">
    <name type="scientific">Solanum commersonii</name>
    <name type="common">Commerson's wild potato</name>
    <name type="synonym">Commerson's nightshade</name>
    <dbReference type="NCBI Taxonomy" id="4109"/>
    <lineage>
        <taxon>Eukaryota</taxon>
        <taxon>Viridiplantae</taxon>
        <taxon>Streptophyta</taxon>
        <taxon>Embryophyta</taxon>
        <taxon>Tracheophyta</taxon>
        <taxon>Spermatophyta</taxon>
        <taxon>Magnoliopsida</taxon>
        <taxon>eudicotyledons</taxon>
        <taxon>Gunneridae</taxon>
        <taxon>Pentapetalae</taxon>
        <taxon>asterids</taxon>
        <taxon>lamiids</taxon>
        <taxon>Solanales</taxon>
        <taxon>Solanaceae</taxon>
        <taxon>Solanoideae</taxon>
        <taxon>Solaneae</taxon>
        <taxon>Solanum</taxon>
    </lineage>
</organism>
<feature type="non-terminal residue" evidence="2">
    <location>
        <position position="141"/>
    </location>
</feature>
<feature type="compositionally biased region" description="Basic and acidic residues" evidence="1">
    <location>
        <begin position="12"/>
        <end position="31"/>
    </location>
</feature>
<reference evidence="2 3" key="1">
    <citation type="submission" date="2020-09" db="EMBL/GenBank/DDBJ databases">
        <title>De no assembly of potato wild relative species, Solanum commersonii.</title>
        <authorList>
            <person name="Cho K."/>
        </authorList>
    </citation>
    <scope>NUCLEOTIDE SEQUENCE [LARGE SCALE GENOMIC DNA]</scope>
    <source>
        <strain evidence="2">LZ3.2</strain>
        <tissue evidence="2">Leaf</tissue>
    </source>
</reference>
<comment type="caution">
    <text evidence="2">The sequence shown here is derived from an EMBL/GenBank/DDBJ whole genome shotgun (WGS) entry which is preliminary data.</text>
</comment>
<protein>
    <submittedName>
        <fullName evidence="2">Uncharacterized protein</fullName>
    </submittedName>
</protein>
<accession>A0A9J5WXZ5</accession>
<dbReference type="Proteomes" id="UP000824120">
    <property type="component" value="Chromosome 10"/>
</dbReference>
<feature type="region of interest" description="Disordered" evidence="1">
    <location>
        <begin position="12"/>
        <end position="37"/>
    </location>
</feature>
<keyword evidence="3" id="KW-1185">Reference proteome</keyword>
<proteinExistence type="predicted"/>
<evidence type="ECO:0000313" key="2">
    <source>
        <dbReference type="EMBL" id="KAG5579848.1"/>
    </source>
</evidence>
<gene>
    <name evidence="2" type="ORF">H5410_050475</name>
</gene>
<dbReference type="EMBL" id="JACXVP010000010">
    <property type="protein sequence ID" value="KAG5579848.1"/>
    <property type="molecule type" value="Genomic_DNA"/>
</dbReference>
<name>A0A9J5WXZ5_SOLCO</name>
<evidence type="ECO:0000313" key="3">
    <source>
        <dbReference type="Proteomes" id="UP000824120"/>
    </source>
</evidence>
<dbReference type="AlphaFoldDB" id="A0A9J5WXZ5"/>
<sequence>CLCQWHYDVETTEEKTDSGDEKSSRDTRDTRDEDDDPLPLQICARQISSKSYNLTTWMDELGSFPTNFFVRTRMALNRDFRKLLVQEKNYNAFSHLGKYAKKSLDSPLPSLRLLRLHTTKSNNIIEGDPFKYKGINLFIII</sequence>
<evidence type="ECO:0000256" key="1">
    <source>
        <dbReference type="SAM" id="MobiDB-lite"/>
    </source>
</evidence>